<feature type="domain" description="Peptidase M15C" evidence="3">
    <location>
        <begin position="165"/>
        <end position="244"/>
    </location>
</feature>
<sequence>MLAGPRRRARALLGAAVLVAGACGGGADPGAAPSPDPHPTTQSAPAPAEDAPAPADPRFEARIVPVPAEVRARMDGRSMRPDCPVGYDALRYVTLSHHDFEGGVRTGELVVHAAVAGAVVEVFRTLFAEGFPIRRMALVDDFDADDFASIEADNTSAFNCRRNRGAPGWSDHSWGWAIDLNPIENPFITAEGTTYHPASEPYLDRSRDASGVILADGPVVEAFAEVGWSWGGAWRPEPDTQHLSLTGR</sequence>
<evidence type="ECO:0000259" key="3">
    <source>
        <dbReference type="Pfam" id="PF13539"/>
    </source>
</evidence>
<keyword evidence="2" id="KW-0732">Signal</keyword>
<feature type="chain" id="PRO_5041993235" evidence="2">
    <location>
        <begin position="28"/>
        <end position="248"/>
    </location>
</feature>
<dbReference type="InterPro" id="IPR039561">
    <property type="entry name" value="Peptidase_M15C"/>
</dbReference>
<keyword evidence="5" id="KW-1185">Reference proteome</keyword>
<gene>
    <name evidence="4" type="ORF">PO878_01900</name>
</gene>
<evidence type="ECO:0000313" key="4">
    <source>
        <dbReference type="EMBL" id="WCO67471.1"/>
    </source>
</evidence>
<name>A0AAE9Y847_9ACTN</name>
<proteinExistence type="predicted"/>
<dbReference type="AlphaFoldDB" id="A0AAE9Y847"/>
<dbReference type="Proteomes" id="UP001216390">
    <property type="component" value="Chromosome"/>
</dbReference>
<evidence type="ECO:0000256" key="1">
    <source>
        <dbReference type="SAM" id="MobiDB-lite"/>
    </source>
</evidence>
<dbReference type="KEGG" id="ima:PO878_01900"/>
<organism evidence="4 5">
    <name type="scientific">Iamia majanohamensis</name>
    <dbReference type="NCBI Taxonomy" id="467976"/>
    <lineage>
        <taxon>Bacteria</taxon>
        <taxon>Bacillati</taxon>
        <taxon>Actinomycetota</taxon>
        <taxon>Acidimicrobiia</taxon>
        <taxon>Acidimicrobiales</taxon>
        <taxon>Iamiaceae</taxon>
        <taxon>Iamia</taxon>
    </lineage>
</organism>
<dbReference type="Gene3D" id="3.30.1380.10">
    <property type="match status" value="1"/>
</dbReference>
<dbReference type="SUPFAM" id="SSF55166">
    <property type="entry name" value="Hedgehog/DD-peptidase"/>
    <property type="match status" value="1"/>
</dbReference>
<accession>A0AAE9Y847</accession>
<evidence type="ECO:0000256" key="2">
    <source>
        <dbReference type="SAM" id="SignalP"/>
    </source>
</evidence>
<dbReference type="Pfam" id="PF13539">
    <property type="entry name" value="Peptidase_M15_4"/>
    <property type="match status" value="1"/>
</dbReference>
<dbReference type="EMBL" id="CP116942">
    <property type="protein sequence ID" value="WCO67471.1"/>
    <property type="molecule type" value="Genomic_DNA"/>
</dbReference>
<dbReference type="GO" id="GO:0008233">
    <property type="term" value="F:peptidase activity"/>
    <property type="evidence" value="ECO:0007669"/>
    <property type="project" value="InterPro"/>
</dbReference>
<evidence type="ECO:0000313" key="5">
    <source>
        <dbReference type="Proteomes" id="UP001216390"/>
    </source>
</evidence>
<feature type="compositionally biased region" description="Low complexity" evidence="1">
    <location>
        <begin position="44"/>
        <end position="53"/>
    </location>
</feature>
<protein>
    <submittedName>
        <fullName evidence="4">M15 family metallopeptidase</fullName>
    </submittedName>
</protein>
<dbReference type="PROSITE" id="PS51257">
    <property type="entry name" value="PROKAR_LIPOPROTEIN"/>
    <property type="match status" value="1"/>
</dbReference>
<dbReference type="InterPro" id="IPR009045">
    <property type="entry name" value="Zn_M74/Hedgehog-like"/>
</dbReference>
<reference evidence="4" key="1">
    <citation type="submission" date="2023-01" db="EMBL/GenBank/DDBJ databases">
        <title>The diversity of Class Acidimicrobiia in South China Sea sediment environments and the proposal of Iamia marina sp. nov., a novel species of the genus Iamia.</title>
        <authorList>
            <person name="He Y."/>
            <person name="Tian X."/>
        </authorList>
    </citation>
    <scope>NUCLEOTIDE SEQUENCE</scope>
    <source>
        <strain evidence="4">DSM 19957</strain>
    </source>
</reference>
<feature type="signal peptide" evidence="2">
    <location>
        <begin position="1"/>
        <end position="27"/>
    </location>
</feature>
<dbReference type="RefSeq" id="WP_272736992.1">
    <property type="nucleotide sequence ID" value="NZ_CP116942.1"/>
</dbReference>
<feature type="region of interest" description="Disordered" evidence="1">
    <location>
        <begin position="24"/>
        <end position="60"/>
    </location>
</feature>